<gene>
    <name evidence="3" type="ORF">METZ01_LOCUS492377</name>
</gene>
<reference evidence="3" key="1">
    <citation type="submission" date="2018-05" db="EMBL/GenBank/DDBJ databases">
        <authorList>
            <person name="Lanie J.A."/>
            <person name="Ng W.-L."/>
            <person name="Kazmierczak K.M."/>
            <person name="Andrzejewski T.M."/>
            <person name="Davidsen T.M."/>
            <person name="Wayne K.J."/>
            <person name="Tettelin H."/>
            <person name="Glass J.I."/>
            <person name="Rusch D."/>
            <person name="Podicherti R."/>
            <person name="Tsui H.-C.T."/>
            <person name="Winkler M.E."/>
        </authorList>
    </citation>
    <scope>NUCLEOTIDE SEQUENCE</scope>
</reference>
<evidence type="ECO:0000256" key="1">
    <source>
        <dbReference type="SAM" id="Phobius"/>
    </source>
</evidence>
<dbReference type="Pfam" id="PF13240">
    <property type="entry name" value="Zn_Ribbon_1"/>
    <property type="match status" value="1"/>
</dbReference>
<feature type="domain" description="Zinc-ribbon" evidence="2">
    <location>
        <begin position="6"/>
        <end position="27"/>
    </location>
</feature>
<evidence type="ECO:0000259" key="2">
    <source>
        <dbReference type="Pfam" id="PF13240"/>
    </source>
</evidence>
<protein>
    <recommendedName>
        <fullName evidence="2">Zinc-ribbon domain-containing protein</fullName>
    </recommendedName>
</protein>
<dbReference type="InterPro" id="IPR026870">
    <property type="entry name" value="Zinc_ribbon_dom"/>
</dbReference>
<dbReference type="EMBL" id="UINC01214336">
    <property type="protein sequence ID" value="SVE39523.1"/>
    <property type="molecule type" value="Genomic_DNA"/>
</dbReference>
<keyword evidence="1" id="KW-1133">Transmembrane helix</keyword>
<sequence length="61" mass="6847">MGKLLKCHDCGHQVSQKAKTCPNCGRPDPSAHPVEKLLRGTVLIIAMLLVLYWIFQDYVLP</sequence>
<accession>A0A383D5I9</accession>
<keyword evidence="1" id="KW-0472">Membrane</keyword>
<evidence type="ECO:0000313" key="3">
    <source>
        <dbReference type="EMBL" id="SVE39523.1"/>
    </source>
</evidence>
<organism evidence="3">
    <name type="scientific">marine metagenome</name>
    <dbReference type="NCBI Taxonomy" id="408172"/>
    <lineage>
        <taxon>unclassified sequences</taxon>
        <taxon>metagenomes</taxon>
        <taxon>ecological metagenomes</taxon>
    </lineage>
</organism>
<name>A0A383D5I9_9ZZZZ</name>
<keyword evidence="1" id="KW-0812">Transmembrane</keyword>
<feature type="transmembrane region" description="Helical" evidence="1">
    <location>
        <begin position="37"/>
        <end position="55"/>
    </location>
</feature>
<dbReference type="AlphaFoldDB" id="A0A383D5I9"/>
<proteinExistence type="predicted"/>